<name>A0A3G5A5A6_9VIRU</name>
<gene>
    <name evidence="1" type="ORF">Homavirus38_2</name>
</gene>
<sequence>MIILILILLLIIALVILYNPANEQFSTSGLAISDADCQKLVDVYYRPNDHSPVCRDDYTRRICGYQRRNTVDPQTGNYYTSYGQLL</sequence>
<organism evidence="1">
    <name type="scientific">Homavirus sp</name>
    <dbReference type="NCBI Taxonomy" id="2487769"/>
    <lineage>
        <taxon>Viruses</taxon>
        <taxon>Varidnaviria</taxon>
        <taxon>Bamfordvirae</taxon>
        <taxon>Nucleocytoviricota</taxon>
        <taxon>Megaviricetes</taxon>
        <taxon>Imitervirales</taxon>
        <taxon>Mimiviridae</taxon>
        <taxon>Klosneuvirinae</taxon>
    </lineage>
</organism>
<evidence type="ECO:0000313" key="1">
    <source>
        <dbReference type="EMBL" id="AYV82368.1"/>
    </source>
</evidence>
<reference evidence="1" key="1">
    <citation type="submission" date="2018-10" db="EMBL/GenBank/DDBJ databases">
        <title>Hidden diversity of soil giant viruses.</title>
        <authorList>
            <person name="Schulz F."/>
            <person name="Alteio L."/>
            <person name="Goudeau D."/>
            <person name="Ryan E.M."/>
            <person name="Malmstrom R.R."/>
            <person name="Blanchard J."/>
            <person name="Woyke T."/>
        </authorList>
    </citation>
    <scope>NUCLEOTIDE SEQUENCE</scope>
    <source>
        <strain evidence="1">HOV1</strain>
    </source>
</reference>
<dbReference type="EMBL" id="MK072369">
    <property type="protein sequence ID" value="AYV82368.1"/>
    <property type="molecule type" value="Genomic_DNA"/>
</dbReference>
<accession>A0A3G5A5A6</accession>
<protein>
    <submittedName>
        <fullName evidence="1">Uncharacterized protein</fullName>
    </submittedName>
</protein>
<proteinExistence type="predicted"/>